<dbReference type="AlphaFoldDB" id="A0A2R5G8W2"/>
<proteinExistence type="predicted"/>
<keyword evidence="1" id="KW-0812">Transmembrane</keyword>
<name>A0A2R5G8W2_9STRA</name>
<keyword evidence="2" id="KW-0732">Signal</keyword>
<dbReference type="PANTHER" id="PTHR36933">
    <property type="entry name" value="SLL0788 PROTEIN"/>
    <property type="match status" value="1"/>
</dbReference>
<dbReference type="OrthoDB" id="734129at2759"/>
<dbReference type="EMBL" id="BEYU01000031">
    <property type="protein sequence ID" value="GBG27440.1"/>
    <property type="molecule type" value="Genomic_DNA"/>
</dbReference>
<evidence type="ECO:0000313" key="3">
    <source>
        <dbReference type="EMBL" id="GBG27440.1"/>
    </source>
</evidence>
<feature type="signal peptide" evidence="2">
    <location>
        <begin position="1"/>
        <end position="20"/>
    </location>
</feature>
<feature type="chain" id="PRO_5015336048" evidence="2">
    <location>
        <begin position="21"/>
        <end position="452"/>
    </location>
</feature>
<keyword evidence="1" id="KW-0472">Membrane</keyword>
<dbReference type="Proteomes" id="UP000241890">
    <property type="component" value="Unassembled WGS sequence"/>
</dbReference>
<dbReference type="PANTHER" id="PTHR36933:SF1">
    <property type="entry name" value="SLL0788 PROTEIN"/>
    <property type="match status" value="1"/>
</dbReference>
<sequence>MTKMIAALVGVLALATGARAQYTLEDLCLADCVGTGVNKVCTFKFQIDIFAGETGYFLVEGCEDMGYQPTLGMEANVKYVFDQTNTTNWFHPLGFAYGPDGVYGDNLELEKGVDPPGGTTCNETLSCQYPQYKLNGDILCDEYDELTGLCADEEDFGLDQYEGVWFSGGRDDWIDAGNFTVEVTITDDATKEIFSFCHIHNFMSFRIKILDTDTLAIRAPTDEIPLGYEYDELDEFDLACGTFNVSEYQGHEQCGDHVFHCNGDANTFNECMAAINCKMMTEMRTTGNGDATQEFMYQMIAHHQNAVNMAKILLHFNPGSLKCGTSYDGRRLSELDGPELALAQLAAANGRHLDDSFCNDDNNDGGTPAVTLLWEIINGQNQQITFMRSWLEDNLVPAYDYCASEESNSTLVAVLVGCLAVLIVVPIAGYLVYKYKFRKSAPTSTTAKTTSV</sequence>
<protein>
    <submittedName>
        <fullName evidence="3">Uncharacterized protein</fullName>
    </submittedName>
</protein>
<organism evidence="3 4">
    <name type="scientific">Hondaea fermentalgiana</name>
    <dbReference type="NCBI Taxonomy" id="2315210"/>
    <lineage>
        <taxon>Eukaryota</taxon>
        <taxon>Sar</taxon>
        <taxon>Stramenopiles</taxon>
        <taxon>Bigyra</taxon>
        <taxon>Labyrinthulomycetes</taxon>
        <taxon>Thraustochytrida</taxon>
        <taxon>Thraustochytriidae</taxon>
        <taxon>Hondaea</taxon>
    </lineage>
</organism>
<dbReference type="InParanoid" id="A0A2R5G8W2"/>
<evidence type="ECO:0000313" key="4">
    <source>
        <dbReference type="Proteomes" id="UP000241890"/>
    </source>
</evidence>
<accession>A0A2R5G8W2</accession>
<reference evidence="3 4" key="1">
    <citation type="submission" date="2017-12" db="EMBL/GenBank/DDBJ databases">
        <title>Sequencing, de novo assembly and annotation of complete genome of a new Thraustochytrid species, strain FCC1311.</title>
        <authorList>
            <person name="Sedici K."/>
            <person name="Godart F."/>
            <person name="Aiese Cigliano R."/>
            <person name="Sanseverino W."/>
            <person name="Barakat M."/>
            <person name="Ortet P."/>
            <person name="Marechal E."/>
            <person name="Cagnac O."/>
            <person name="Amato A."/>
        </authorList>
    </citation>
    <scope>NUCLEOTIDE SEQUENCE [LARGE SCALE GENOMIC DNA]</scope>
</reference>
<dbReference type="InterPro" id="IPR012347">
    <property type="entry name" value="Ferritin-like"/>
</dbReference>
<dbReference type="Gene3D" id="1.20.1260.10">
    <property type="match status" value="1"/>
</dbReference>
<evidence type="ECO:0000256" key="1">
    <source>
        <dbReference type="SAM" id="Phobius"/>
    </source>
</evidence>
<gene>
    <name evidence="3" type="ORF">FCC1311_036612</name>
</gene>
<keyword evidence="4" id="KW-1185">Reference proteome</keyword>
<comment type="caution">
    <text evidence="3">The sequence shown here is derived from an EMBL/GenBank/DDBJ whole genome shotgun (WGS) entry which is preliminary data.</text>
</comment>
<feature type="transmembrane region" description="Helical" evidence="1">
    <location>
        <begin position="411"/>
        <end position="433"/>
    </location>
</feature>
<evidence type="ECO:0000256" key="2">
    <source>
        <dbReference type="SAM" id="SignalP"/>
    </source>
</evidence>
<keyword evidence="1" id="KW-1133">Transmembrane helix</keyword>